<dbReference type="Proteomes" id="UP001428341">
    <property type="component" value="Unassembled WGS sequence"/>
</dbReference>
<gene>
    <name evidence="2" type="ORF">WN944_018486</name>
</gene>
<comment type="caution">
    <text evidence="2">The sequence shown here is derived from an EMBL/GenBank/DDBJ whole genome shotgun (WGS) entry which is preliminary data.</text>
</comment>
<feature type="region of interest" description="Disordered" evidence="1">
    <location>
        <begin position="1"/>
        <end position="53"/>
    </location>
</feature>
<dbReference type="EMBL" id="JBCGBO010000007">
    <property type="protein sequence ID" value="KAK9187096.1"/>
    <property type="molecule type" value="Genomic_DNA"/>
</dbReference>
<protein>
    <submittedName>
        <fullName evidence="2">Uncharacterized protein</fullName>
    </submittedName>
</protein>
<name>A0AAP0LUH9_9ROSI</name>
<evidence type="ECO:0000313" key="3">
    <source>
        <dbReference type="Proteomes" id="UP001428341"/>
    </source>
</evidence>
<dbReference type="AlphaFoldDB" id="A0AAP0LUH9"/>
<evidence type="ECO:0000256" key="1">
    <source>
        <dbReference type="SAM" id="MobiDB-lite"/>
    </source>
</evidence>
<sequence>MNSEKKQQSQSNDQQQTLLVDDNNQRNDISETPSAKKSHFGSGSGFRQDLNLTPSQHDAIPRYLIPNPTCAIELALIMKRTEAVSIGACDQYNYVYT</sequence>
<organism evidence="2 3">
    <name type="scientific">Citrus x changshan-huyou</name>
    <dbReference type="NCBI Taxonomy" id="2935761"/>
    <lineage>
        <taxon>Eukaryota</taxon>
        <taxon>Viridiplantae</taxon>
        <taxon>Streptophyta</taxon>
        <taxon>Embryophyta</taxon>
        <taxon>Tracheophyta</taxon>
        <taxon>Spermatophyta</taxon>
        <taxon>Magnoliopsida</taxon>
        <taxon>eudicotyledons</taxon>
        <taxon>Gunneridae</taxon>
        <taxon>Pentapetalae</taxon>
        <taxon>rosids</taxon>
        <taxon>malvids</taxon>
        <taxon>Sapindales</taxon>
        <taxon>Rutaceae</taxon>
        <taxon>Aurantioideae</taxon>
        <taxon>Citrus</taxon>
    </lineage>
</organism>
<proteinExistence type="predicted"/>
<evidence type="ECO:0000313" key="2">
    <source>
        <dbReference type="EMBL" id="KAK9187096.1"/>
    </source>
</evidence>
<accession>A0AAP0LUH9</accession>
<keyword evidence="3" id="KW-1185">Reference proteome</keyword>
<reference evidence="2 3" key="1">
    <citation type="submission" date="2024-05" db="EMBL/GenBank/DDBJ databases">
        <title>Haplotype-resolved chromosome-level genome assembly of Huyou (Citrus changshanensis).</title>
        <authorList>
            <person name="Miao C."/>
            <person name="Chen W."/>
            <person name="Wu Y."/>
            <person name="Wang L."/>
            <person name="Zhao S."/>
            <person name="Grierson D."/>
            <person name="Xu C."/>
            <person name="Chen K."/>
        </authorList>
    </citation>
    <scope>NUCLEOTIDE SEQUENCE [LARGE SCALE GENOMIC DNA]</scope>
    <source>
        <strain evidence="2">01-14</strain>
        <tissue evidence="2">Leaf</tissue>
    </source>
</reference>